<dbReference type="EMBL" id="KI631020">
    <property type="protein sequence ID" value="EYU30562.1"/>
    <property type="molecule type" value="Genomic_DNA"/>
</dbReference>
<keyword evidence="2" id="KW-1185">Reference proteome</keyword>
<name>A0A022QPF1_ERYGU</name>
<dbReference type="eggNOG" id="KOG0873">
    <property type="taxonomic scope" value="Eukaryota"/>
</dbReference>
<sequence>MGETGWISKLVHPNHLLNRSRKFRCCEEREKMLPYRTPRLKHSVLSSDRNLSFLETLWFEYSAEKSDYFLYCHNTIFCFIFYTILPLP</sequence>
<gene>
    <name evidence="1" type="ORF">MIMGU_mgv11b0246251mg</name>
</gene>
<proteinExistence type="predicted"/>
<reference evidence="1 2" key="1">
    <citation type="journal article" date="2013" name="Proc. Natl. Acad. Sci. U.S.A.">
        <title>Fine-scale variation in meiotic recombination in Mimulus inferred from population shotgun sequencing.</title>
        <authorList>
            <person name="Hellsten U."/>
            <person name="Wright K.M."/>
            <person name="Jenkins J."/>
            <person name="Shu S."/>
            <person name="Yuan Y."/>
            <person name="Wessler S.R."/>
            <person name="Schmutz J."/>
            <person name="Willis J.H."/>
            <person name="Rokhsar D.S."/>
        </authorList>
    </citation>
    <scope>NUCLEOTIDE SEQUENCE [LARGE SCALE GENOMIC DNA]</scope>
    <source>
        <strain evidence="2">cv. DUN x IM62</strain>
    </source>
</reference>
<protein>
    <submittedName>
        <fullName evidence="1">Uncharacterized protein</fullName>
    </submittedName>
</protein>
<evidence type="ECO:0000313" key="2">
    <source>
        <dbReference type="Proteomes" id="UP000030748"/>
    </source>
</evidence>
<dbReference type="STRING" id="4155.A0A022QPF1"/>
<dbReference type="Proteomes" id="UP000030748">
    <property type="component" value="Unassembled WGS sequence"/>
</dbReference>
<feature type="non-terminal residue" evidence="1">
    <location>
        <position position="88"/>
    </location>
</feature>
<accession>A0A022QPF1</accession>
<organism evidence="1 2">
    <name type="scientific">Erythranthe guttata</name>
    <name type="common">Yellow monkey flower</name>
    <name type="synonym">Mimulus guttatus</name>
    <dbReference type="NCBI Taxonomy" id="4155"/>
    <lineage>
        <taxon>Eukaryota</taxon>
        <taxon>Viridiplantae</taxon>
        <taxon>Streptophyta</taxon>
        <taxon>Embryophyta</taxon>
        <taxon>Tracheophyta</taxon>
        <taxon>Spermatophyta</taxon>
        <taxon>Magnoliopsida</taxon>
        <taxon>eudicotyledons</taxon>
        <taxon>Gunneridae</taxon>
        <taxon>Pentapetalae</taxon>
        <taxon>asterids</taxon>
        <taxon>lamiids</taxon>
        <taxon>Lamiales</taxon>
        <taxon>Phrymaceae</taxon>
        <taxon>Erythranthe</taxon>
    </lineage>
</organism>
<dbReference type="AlphaFoldDB" id="A0A022QPF1"/>
<evidence type="ECO:0000313" key="1">
    <source>
        <dbReference type="EMBL" id="EYU30562.1"/>
    </source>
</evidence>